<proteinExistence type="predicted"/>
<reference evidence="1" key="1">
    <citation type="submission" date="2022-12" db="EMBL/GenBank/DDBJ databases">
        <authorList>
            <person name="Alioto T."/>
            <person name="Alioto T."/>
            <person name="Gomez Garrido J."/>
        </authorList>
    </citation>
    <scope>NUCLEOTIDE SEQUENCE</scope>
</reference>
<dbReference type="Proteomes" id="UP001178461">
    <property type="component" value="Chromosome 6"/>
</dbReference>
<organism evidence="1 2">
    <name type="scientific">Podarcis lilfordi</name>
    <name type="common">Lilford's wall lizard</name>
    <dbReference type="NCBI Taxonomy" id="74358"/>
    <lineage>
        <taxon>Eukaryota</taxon>
        <taxon>Metazoa</taxon>
        <taxon>Chordata</taxon>
        <taxon>Craniata</taxon>
        <taxon>Vertebrata</taxon>
        <taxon>Euteleostomi</taxon>
        <taxon>Lepidosauria</taxon>
        <taxon>Squamata</taxon>
        <taxon>Bifurcata</taxon>
        <taxon>Unidentata</taxon>
        <taxon>Episquamata</taxon>
        <taxon>Laterata</taxon>
        <taxon>Lacertibaenia</taxon>
        <taxon>Lacertidae</taxon>
        <taxon>Podarcis</taxon>
    </lineage>
</organism>
<accession>A0AA35KFR9</accession>
<sequence>MMFPLRHLLKKQYACRQWTGEKNQTFKFCRALKDKLRTGTLASASICGKCKTRRERKMREGKQEKLHSHFRICCRRCKVYPLASKKEPEIKPLHIRDSLCPD</sequence>
<evidence type="ECO:0000313" key="2">
    <source>
        <dbReference type="Proteomes" id="UP001178461"/>
    </source>
</evidence>
<keyword evidence="2" id="KW-1185">Reference proteome</keyword>
<evidence type="ECO:0000313" key="1">
    <source>
        <dbReference type="EMBL" id="CAI5776637.1"/>
    </source>
</evidence>
<dbReference type="AlphaFoldDB" id="A0AA35KFR9"/>
<name>A0AA35KFR9_9SAUR</name>
<dbReference type="EMBL" id="OX395131">
    <property type="protein sequence ID" value="CAI5776637.1"/>
    <property type="molecule type" value="Genomic_DNA"/>
</dbReference>
<gene>
    <name evidence="1" type="ORF">PODLI_1B038565</name>
</gene>
<protein>
    <submittedName>
        <fullName evidence="1">Uncharacterized protein</fullName>
    </submittedName>
</protein>